<organism evidence="2 3">
    <name type="scientific">Coccomyxa viridis</name>
    <dbReference type="NCBI Taxonomy" id="1274662"/>
    <lineage>
        <taxon>Eukaryota</taxon>
        <taxon>Viridiplantae</taxon>
        <taxon>Chlorophyta</taxon>
        <taxon>core chlorophytes</taxon>
        <taxon>Trebouxiophyceae</taxon>
        <taxon>Trebouxiophyceae incertae sedis</taxon>
        <taxon>Coccomyxaceae</taxon>
        <taxon>Coccomyxa</taxon>
    </lineage>
</organism>
<dbReference type="PANTHER" id="PTHR47858:SF2">
    <property type="entry name" value="HALOACID DEHALOGENASE-LIKE HYDROLASE (HAD) SUPERFAMILY PROTEIN"/>
    <property type="match status" value="1"/>
</dbReference>
<dbReference type="InterPro" id="IPR041492">
    <property type="entry name" value="HAD_2"/>
</dbReference>
<evidence type="ECO:0000313" key="3">
    <source>
        <dbReference type="Proteomes" id="UP001314263"/>
    </source>
</evidence>
<dbReference type="SFLD" id="SFLDG01129">
    <property type="entry name" value="C1.5:_HAD__Beta-PGM__Phosphata"/>
    <property type="match status" value="1"/>
</dbReference>
<protein>
    <submittedName>
        <fullName evidence="2">Uncharacterized protein</fullName>
    </submittedName>
</protein>
<feature type="region of interest" description="Disordered" evidence="1">
    <location>
        <begin position="33"/>
        <end position="53"/>
    </location>
</feature>
<dbReference type="CDD" id="cd07505">
    <property type="entry name" value="HAD_BPGM-like"/>
    <property type="match status" value="1"/>
</dbReference>
<dbReference type="InterPro" id="IPR023214">
    <property type="entry name" value="HAD_sf"/>
</dbReference>
<dbReference type="AlphaFoldDB" id="A0AAV1HYY0"/>
<comment type="caution">
    <text evidence="2">The sequence shown here is derived from an EMBL/GenBank/DDBJ whole genome shotgun (WGS) entry which is preliminary data.</text>
</comment>
<feature type="compositionally biased region" description="Basic and acidic residues" evidence="1">
    <location>
        <begin position="43"/>
        <end position="52"/>
    </location>
</feature>
<dbReference type="Gene3D" id="3.40.50.1000">
    <property type="entry name" value="HAD superfamily/HAD-like"/>
    <property type="match status" value="1"/>
</dbReference>
<keyword evidence="3" id="KW-1185">Reference proteome</keyword>
<sequence>MICVDMETSYCSYAPAAQPRYCCGFPPPPLPTARRLPSARADTLSKKSQTRDRVRRLHCRADSEGPPEAARWLKQLESGQTIGSEYGEGYIQYRFSGEPHRLDVDTLNEQLQMKGAARMRTSMKPDEAFGMIFDLEGVIADTKHIKRQAWREVAQEHGLSEPSEDQLTLILDMRLERAITEVLRWAQDWGKAKELAWQVAAAYASGFNAITEPQPGIREWLHALSKSNVPCAIVTAFDRNSVRPALERLGLLEFFIATVTAEDGMETKSQRFLSAAIKMGRPPNHCVVFDSCLAGVTAAHNCTMKAVAVQGRHLQTADLSVVSLSELAVYNIRRLFANRQSEFMTLQQAADDQKPRLRRIRNAVME</sequence>
<gene>
    <name evidence="2" type="ORF">CVIRNUC_003031</name>
</gene>
<dbReference type="SUPFAM" id="SSF56784">
    <property type="entry name" value="HAD-like"/>
    <property type="match status" value="1"/>
</dbReference>
<accession>A0AAV1HYY0</accession>
<dbReference type="EMBL" id="CAUYUE010000004">
    <property type="protein sequence ID" value="CAK0763174.1"/>
    <property type="molecule type" value="Genomic_DNA"/>
</dbReference>
<dbReference type="Gene3D" id="1.10.150.240">
    <property type="entry name" value="Putative phosphatase, domain 2"/>
    <property type="match status" value="1"/>
</dbReference>
<dbReference type="InterPro" id="IPR023198">
    <property type="entry name" value="PGP-like_dom2"/>
</dbReference>
<dbReference type="Proteomes" id="UP001314263">
    <property type="component" value="Unassembled WGS sequence"/>
</dbReference>
<name>A0AAV1HYY0_9CHLO</name>
<dbReference type="Pfam" id="PF13419">
    <property type="entry name" value="HAD_2"/>
    <property type="match status" value="1"/>
</dbReference>
<dbReference type="SFLD" id="SFLDS00003">
    <property type="entry name" value="Haloacid_Dehalogenase"/>
    <property type="match status" value="1"/>
</dbReference>
<reference evidence="2 3" key="1">
    <citation type="submission" date="2023-10" db="EMBL/GenBank/DDBJ databases">
        <authorList>
            <person name="Maclean D."/>
            <person name="Macfadyen A."/>
        </authorList>
    </citation>
    <scope>NUCLEOTIDE SEQUENCE [LARGE SCALE GENOMIC DNA]</scope>
</reference>
<evidence type="ECO:0000256" key="1">
    <source>
        <dbReference type="SAM" id="MobiDB-lite"/>
    </source>
</evidence>
<proteinExistence type="predicted"/>
<dbReference type="InterPro" id="IPR036412">
    <property type="entry name" value="HAD-like_sf"/>
</dbReference>
<dbReference type="PANTHER" id="PTHR47858">
    <property type="entry name" value="HALOACID DEHALOGENASE-LIKE HYDROLASE (HAD) SUPERFAMILY PROTEIN"/>
    <property type="match status" value="1"/>
</dbReference>
<evidence type="ECO:0000313" key="2">
    <source>
        <dbReference type="EMBL" id="CAK0763174.1"/>
    </source>
</evidence>